<protein>
    <submittedName>
        <fullName evidence="1">Aldehyde dehydrogenase</fullName>
    </submittedName>
</protein>
<reference evidence="1" key="1">
    <citation type="submission" date="2021-02" db="EMBL/GenBank/DDBJ databases">
        <authorList>
            <consortium name="DOE Joint Genome Institute"/>
            <person name="Ahrendt S."/>
            <person name="Looney B.P."/>
            <person name="Miyauchi S."/>
            <person name="Morin E."/>
            <person name="Drula E."/>
            <person name="Courty P.E."/>
            <person name="Chicoki N."/>
            <person name="Fauchery L."/>
            <person name="Kohler A."/>
            <person name="Kuo A."/>
            <person name="Labutti K."/>
            <person name="Pangilinan J."/>
            <person name="Lipzen A."/>
            <person name="Riley R."/>
            <person name="Andreopoulos W."/>
            <person name="He G."/>
            <person name="Johnson J."/>
            <person name="Barry K.W."/>
            <person name="Grigoriev I.V."/>
            <person name="Nagy L."/>
            <person name="Hibbett D."/>
            <person name="Henrissat B."/>
            <person name="Matheny P.B."/>
            <person name="Labbe J."/>
            <person name="Martin F."/>
        </authorList>
    </citation>
    <scope>NUCLEOTIDE SEQUENCE</scope>
    <source>
        <strain evidence="1">EC-137</strain>
    </source>
</reference>
<keyword evidence="2" id="KW-1185">Reference proteome</keyword>
<evidence type="ECO:0000313" key="1">
    <source>
        <dbReference type="EMBL" id="KAI0034111.1"/>
    </source>
</evidence>
<name>A0ACB8QRQ0_9AGAM</name>
<dbReference type="Proteomes" id="UP000814128">
    <property type="component" value="Unassembled WGS sequence"/>
</dbReference>
<gene>
    <name evidence="1" type="ORF">K488DRAFT_77478</name>
</gene>
<comment type="caution">
    <text evidence="1">The sequence shown here is derived from an EMBL/GenBank/DDBJ whole genome shotgun (WGS) entry which is preliminary data.</text>
</comment>
<sequence length="531" mass="56719">MKPGLITRYCPVNVLAGNAKPLIRKHYAPVVARTPFHSDGDVFDVTNPATGAVLCSVTTPSASGVNQVITDAHTIFKSGEWSRSPAHHRSSILSRLARALEARVPEFAEIETLQTGRAIREMKAQLGRLPEWLEYYASLLRTRADYVAPTQGPLLNYVQRVPLGVVAQITPFNHPLLIAIKKIAPALAAGNSVIVKPSELAPISVLEFGEMALDAGVPRGVLSVLPGFGATTGKELISHPLIKKVDITAGTATGRAIGSIVGSNLAHYTAELGGKAPIVVFDDADLAMAVNGAAFAAFVASGQTCVSGTRIIVQARIYNAFMSAFLAKVEGILQRMGDPLNPQSSMGSIIGSRQLQRIHAIVQGRASGCILAGGEPLSGVSKLDGYNFSKGSFYPPTVIADVDSSDQIWEEEIFGPIVVVKSFESEEEGITLANNCKYGLGAGIWTKDLSRGHRVASRIEAGLVWINTHHRNDPSSPWGGMKESGIGRENGLEAFEAYSESKSIIVNIASPEDARQRDDWFAEEAAGKRYG</sequence>
<reference evidence="1" key="2">
    <citation type="journal article" date="2022" name="New Phytol.">
        <title>Evolutionary transition to the ectomycorrhizal habit in the genomes of a hyperdiverse lineage of mushroom-forming fungi.</title>
        <authorList>
            <person name="Looney B."/>
            <person name="Miyauchi S."/>
            <person name="Morin E."/>
            <person name="Drula E."/>
            <person name="Courty P.E."/>
            <person name="Kohler A."/>
            <person name="Kuo A."/>
            <person name="LaButti K."/>
            <person name="Pangilinan J."/>
            <person name="Lipzen A."/>
            <person name="Riley R."/>
            <person name="Andreopoulos W."/>
            <person name="He G."/>
            <person name="Johnson J."/>
            <person name="Nolan M."/>
            <person name="Tritt A."/>
            <person name="Barry K.W."/>
            <person name="Grigoriev I.V."/>
            <person name="Nagy L.G."/>
            <person name="Hibbett D."/>
            <person name="Henrissat B."/>
            <person name="Matheny P.B."/>
            <person name="Labbe J."/>
            <person name="Martin F.M."/>
        </authorList>
    </citation>
    <scope>NUCLEOTIDE SEQUENCE</scope>
    <source>
        <strain evidence="1">EC-137</strain>
    </source>
</reference>
<proteinExistence type="predicted"/>
<accession>A0ACB8QRQ0</accession>
<dbReference type="EMBL" id="MU273506">
    <property type="protein sequence ID" value="KAI0034111.1"/>
    <property type="molecule type" value="Genomic_DNA"/>
</dbReference>
<organism evidence="1 2">
    <name type="scientific">Vararia minispora EC-137</name>
    <dbReference type="NCBI Taxonomy" id="1314806"/>
    <lineage>
        <taxon>Eukaryota</taxon>
        <taxon>Fungi</taxon>
        <taxon>Dikarya</taxon>
        <taxon>Basidiomycota</taxon>
        <taxon>Agaricomycotina</taxon>
        <taxon>Agaricomycetes</taxon>
        <taxon>Russulales</taxon>
        <taxon>Lachnocladiaceae</taxon>
        <taxon>Vararia</taxon>
    </lineage>
</organism>
<evidence type="ECO:0000313" key="2">
    <source>
        <dbReference type="Proteomes" id="UP000814128"/>
    </source>
</evidence>